<dbReference type="PANTHER" id="PTHR43818">
    <property type="entry name" value="BCDNA.GH03377"/>
    <property type="match status" value="1"/>
</dbReference>
<dbReference type="GO" id="GO:0016491">
    <property type="term" value="F:oxidoreductase activity"/>
    <property type="evidence" value="ECO:0007669"/>
    <property type="project" value="UniProtKB-KW"/>
</dbReference>
<dbReference type="Pfam" id="PF01408">
    <property type="entry name" value="GFO_IDH_MocA"/>
    <property type="match status" value="1"/>
</dbReference>
<evidence type="ECO:0000259" key="3">
    <source>
        <dbReference type="Pfam" id="PF22725"/>
    </source>
</evidence>
<protein>
    <submittedName>
        <fullName evidence="4">Gfo/Idh/MocA family oxidoreductase</fullName>
    </submittedName>
</protein>
<dbReference type="Proteomes" id="UP000282837">
    <property type="component" value="Unassembled WGS sequence"/>
</dbReference>
<dbReference type="AlphaFoldDB" id="A0A3S2V9G5"/>
<evidence type="ECO:0000256" key="1">
    <source>
        <dbReference type="ARBA" id="ARBA00023002"/>
    </source>
</evidence>
<dbReference type="InterPro" id="IPR055170">
    <property type="entry name" value="GFO_IDH_MocA-like_dom"/>
</dbReference>
<dbReference type="InterPro" id="IPR000683">
    <property type="entry name" value="Gfo/Idh/MocA-like_OxRdtase_N"/>
</dbReference>
<dbReference type="Gene3D" id="3.30.360.10">
    <property type="entry name" value="Dihydrodipicolinate Reductase, domain 2"/>
    <property type="match status" value="1"/>
</dbReference>
<dbReference type="Pfam" id="PF22725">
    <property type="entry name" value="GFO_IDH_MocA_C3"/>
    <property type="match status" value="1"/>
</dbReference>
<feature type="domain" description="Gfo/Idh/MocA-like oxidoreductase N-terminal" evidence="2">
    <location>
        <begin position="6"/>
        <end position="124"/>
    </location>
</feature>
<sequence>MDRPLGVCLVGCGRIAGAHLAALAALPDRLRLVAAVDALPDAAARVAQAHGAVATTDLALALGLPEVDVVLICSPNDAHFDHAMAAIRAGKHVLVEKPLAPTGAQARALAQAAEAAGVVLAAGHTYRHGPAFHYLLDHWGDFGKLMAVEVTSCVRWNGPQAPWWATRAPEEGLILSLFAPHSLDFVQLCMGEDDPIRVHAEAARWQTGWQGEDQAMILLAYPGRRMASVHISYNQPSIIDRKVLHFSKGVVEIEDGEFLRFNRELLVEPPAGVVRDGRVMGGRDLGHYFRIQLEEFVEAAHGRPHRCVTGGQAARTIDLIDRILADARAHAADAIDPPPPPELALDIEQAVLVDAFQNRL</sequence>
<accession>A0A3S2V9G5</accession>
<dbReference type="SUPFAM" id="SSF55347">
    <property type="entry name" value="Glyceraldehyde-3-phosphate dehydrogenase-like, C-terminal domain"/>
    <property type="match status" value="1"/>
</dbReference>
<feature type="domain" description="GFO/IDH/MocA-like oxidoreductase" evidence="3">
    <location>
        <begin position="140"/>
        <end position="251"/>
    </location>
</feature>
<name>A0A3S2V9G5_9SPHN</name>
<reference evidence="4 5" key="1">
    <citation type="submission" date="2019-01" db="EMBL/GenBank/DDBJ databases">
        <authorList>
            <person name="Chen W.-M."/>
        </authorList>
    </citation>
    <scope>NUCLEOTIDE SEQUENCE [LARGE SCALE GENOMIC DNA]</scope>
    <source>
        <strain evidence="4 5">FSY-9</strain>
    </source>
</reference>
<dbReference type="OrthoDB" id="9792935at2"/>
<dbReference type="InterPro" id="IPR050463">
    <property type="entry name" value="Gfo/Idh/MocA_oxidrdct_glycsds"/>
</dbReference>
<organism evidence="4 5">
    <name type="scientific">Novosphingobium umbonatum</name>
    <dbReference type="NCBI Taxonomy" id="1908524"/>
    <lineage>
        <taxon>Bacteria</taxon>
        <taxon>Pseudomonadati</taxon>
        <taxon>Pseudomonadota</taxon>
        <taxon>Alphaproteobacteria</taxon>
        <taxon>Sphingomonadales</taxon>
        <taxon>Sphingomonadaceae</taxon>
        <taxon>Novosphingobium</taxon>
    </lineage>
</organism>
<dbReference type="RefSeq" id="WP_127706146.1">
    <property type="nucleotide sequence ID" value="NZ_SACO01000002.1"/>
</dbReference>
<keyword evidence="5" id="KW-1185">Reference proteome</keyword>
<dbReference type="GO" id="GO:0000166">
    <property type="term" value="F:nucleotide binding"/>
    <property type="evidence" value="ECO:0007669"/>
    <property type="project" value="InterPro"/>
</dbReference>
<comment type="caution">
    <text evidence="4">The sequence shown here is derived from an EMBL/GenBank/DDBJ whole genome shotgun (WGS) entry which is preliminary data.</text>
</comment>
<gene>
    <name evidence="4" type="ORF">EOE18_03150</name>
</gene>
<dbReference type="PANTHER" id="PTHR43818:SF11">
    <property type="entry name" value="BCDNA.GH03377"/>
    <property type="match status" value="1"/>
</dbReference>
<evidence type="ECO:0000313" key="4">
    <source>
        <dbReference type="EMBL" id="RVU06970.1"/>
    </source>
</evidence>
<evidence type="ECO:0000259" key="2">
    <source>
        <dbReference type="Pfam" id="PF01408"/>
    </source>
</evidence>
<dbReference type="SUPFAM" id="SSF51735">
    <property type="entry name" value="NAD(P)-binding Rossmann-fold domains"/>
    <property type="match status" value="1"/>
</dbReference>
<dbReference type="InterPro" id="IPR036291">
    <property type="entry name" value="NAD(P)-bd_dom_sf"/>
</dbReference>
<dbReference type="EMBL" id="SACO01000002">
    <property type="protein sequence ID" value="RVU06970.1"/>
    <property type="molecule type" value="Genomic_DNA"/>
</dbReference>
<keyword evidence="1" id="KW-0560">Oxidoreductase</keyword>
<evidence type="ECO:0000313" key="5">
    <source>
        <dbReference type="Proteomes" id="UP000282837"/>
    </source>
</evidence>
<dbReference type="Gene3D" id="3.40.50.720">
    <property type="entry name" value="NAD(P)-binding Rossmann-like Domain"/>
    <property type="match status" value="1"/>
</dbReference>
<proteinExistence type="predicted"/>